<evidence type="ECO:0000256" key="5">
    <source>
        <dbReference type="ARBA" id="ARBA00023004"/>
    </source>
</evidence>
<gene>
    <name evidence="9" type="ORF">AMJAP_2355</name>
</gene>
<dbReference type="InterPro" id="IPR036010">
    <property type="entry name" value="2Fe-2S_ferredoxin-like_sf"/>
</dbReference>
<dbReference type="AlphaFoldDB" id="A0A7R6PMB7"/>
<feature type="domain" description="2Fe-2S ferredoxin-type" evidence="7">
    <location>
        <begin position="244"/>
        <end position="329"/>
    </location>
</feature>
<dbReference type="CDD" id="cd00207">
    <property type="entry name" value="fer2"/>
    <property type="match status" value="1"/>
</dbReference>
<keyword evidence="6" id="KW-0411">Iron-sulfur</keyword>
<keyword evidence="3" id="KW-0479">Metal-binding</keyword>
<dbReference type="Proteomes" id="UP000595663">
    <property type="component" value="Chromosome"/>
</dbReference>
<dbReference type="PANTHER" id="PTHR47354">
    <property type="entry name" value="NADH OXIDOREDUCTASE HCR"/>
    <property type="match status" value="1"/>
</dbReference>
<dbReference type="Gene3D" id="2.40.30.10">
    <property type="entry name" value="Translation factors"/>
    <property type="match status" value="1"/>
</dbReference>
<evidence type="ECO:0000313" key="9">
    <source>
        <dbReference type="EMBL" id="BBB26945.1"/>
    </source>
</evidence>
<dbReference type="GO" id="GO:0018620">
    <property type="term" value="F:phthalate 4,5-dioxygenase activity"/>
    <property type="evidence" value="ECO:0007669"/>
    <property type="project" value="UniProtKB-EC"/>
</dbReference>
<dbReference type="CDD" id="cd06185">
    <property type="entry name" value="PDR_like"/>
    <property type="match status" value="1"/>
</dbReference>
<evidence type="ECO:0000256" key="1">
    <source>
        <dbReference type="ARBA" id="ARBA00022630"/>
    </source>
</evidence>
<dbReference type="Pfam" id="PF00111">
    <property type="entry name" value="Fer2"/>
    <property type="match status" value="1"/>
</dbReference>
<keyword evidence="5" id="KW-0408">Iron</keyword>
<dbReference type="PROSITE" id="PS51085">
    <property type="entry name" value="2FE2S_FER_2"/>
    <property type="match status" value="1"/>
</dbReference>
<keyword evidence="2" id="KW-0001">2Fe-2S</keyword>
<evidence type="ECO:0000256" key="3">
    <source>
        <dbReference type="ARBA" id="ARBA00022723"/>
    </source>
</evidence>
<sequence length="329" mass="35776">MATTNQILVKVAAKQPLTEDVVGLTLVAVNGEPLPPWQPGAHIELALETCTDADGNVDADNVMLRQYSLCSDCNDSSQWQVAVLREEGGRGGSLFIHNQIQQGDTLKVSEPRNHFPFKPRKKCLFIAGGIGITPMLPMIQEADAKGLDWRLVYLSRERSRMSCLEKLAHYDQSRITLNGDKEDGYIDLPGLLATCDADTSVYSCGPKPLLDALEQRYAEQANPIWSLDIERFAAGPVDNSGGAFDVVINSTGQRIRIPEGESALTVLREAGIKIPTSCGDGVCGSCETGVLSGVPDHRDSILSEEERADNDYMMLCVSRSVSPELVLDL</sequence>
<dbReference type="PROSITE" id="PS00197">
    <property type="entry name" value="2FE2S_FER_1"/>
    <property type="match status" value="1"/>
</dbReference>
<dbReference type="OrthoDB" id="4258484at2"/>
<feature type="domain" description="FAD-binding FR-type" evidence="8">
    <location>
        <begin position="4"/>
        <end position="118"/>
    </location>
</feature>
<name>A0A7R6PMB7_9GAMM</name>
<keyword evidence="10" id="KW-1185">Reference proteome</keyword>
<keyword evidence="1" id="KW-0285">Flavoprotein</keyword>
<dbReference type="GO" id="GO:0046872">
    <property type="term" value="F:metal ion binding"/>
    <property type="evidence" value="ECO:0007669"/>
    <property type="project" value="UniProtKB-KW"/>
</dbReference>
<dbReference type="InterPro" id="IPR006058">
    <property type="entry name" value="2Fe2S_fd_BS"/>
</dbReference>
<protein>
    <submittedName>
        <fullName evidence="9">Phthalate 4,5-dioxygenase</fullName>
        <ecNumber evidence="9">1.14.12.7</ecNumber>
    </submittedName>
</protein>
<evidence type="ECO:0000259" key="7">
    <source>
        <dbReference type="PROSITE" id="PS51085"/>
    </source>
</evidence>
<keyword evidence="9" id="KW-0223">Dioxygenase</keyword>
<dbReference type="EMBL" id="AP014545">
    <property type="protein sequence ID" value="BBB26945.1"/>
    <property type="molecule type" value="Genomic_DNA"/>
</dbReference>
<proteinExistence type="predicted"/>
<dbReference type="GO" id="GO:0051537">
    <property type="term" value="F:2 iron, 2 sulfur cluster binding"/>
    <property type="evidence" value="ECO:0007669"/>
    <property type="project" value="UniProtKB-KW"/>
</dbReference>
<dbReference type="Gene3D" id="3.40.50.80">
    <property type="entry name" value="Nucleotide-binding domain of ferredoxin-NADP reductase (FNR) module"/>
    <property type="match status" value="1"/>
</dbReference>
<dbReference type="SUPFAM" id="SSF52343">
    <property type="entry name" value="Ferredoxin reductase-like, C-terminal NADP-linked domain"/>
    <property type="match status" value="1"/>
</dbReference>
<dbReference type="InterPro" id="IPR050415">
    <property type="entry name" value="MRET"/>
</dbReference>
<organism evidence="9 10">
    <name type="scientific">Amphritea japonica ATCC BAA-1530</name>
    <dbReference type="NCBI Taxonomy" id="1278309"/>
    <lineage>
        <taxon>Bacteria</taxon>
        <taxon>Pseudomonadati</taxon>
        <taxon>Pseudomonadota</taxon>
        <taxon>Gammaproteobacteria</taxon>
        <taxon>Oceanospirillales</taxon>
        <taxon>Oceanospirillaceae</taxon>
        <taxon>Amphritea</taxon>
    </lineage>
</organism>
<dbReference type="KEGG" id="ajp:AMJAP_2355"/>
<evidence type="ECO:0000259" key="8">
    <source>
        <dbReference type="PROSITE" id="PS51384"/>
    </source>
</evidence>
<dbReference type="SUPFAM" id="SSF54292">
    <property type="entry name" value="2Fe-2S ferredoxin-like"/>
    <property type="match status" value="1"/>
</dbReference>
<evidence type="ECO:0000256" key="6">
    <source>
        <dbReference type="ARBA" id="ARBA00023014"/>
    </source>
</evidence>
<evidence type="ECO:0000313" key="10">
    <source>
        <dbReference type="Proteomes" id="UP000595663"/>
    </source>
</evidence>
<dbReference type="Gene3D" id="3.10.20.30">
    <property type="match status" value="1"/>
</dbReference>
<dbReference type="InterPro" id="IPR012675">
    <property type="entry name" value="Beta-grasp_dom_sf"/>
</dbReference>
<dbReference type="PANTHER" id="PTHR47354:SF1">
    <property type="entry name" value="CARNITINE MONOOXYGENASE REDUCTASE SUBUNIT"/>
    <property type="match status" value="1"/>
</dbReference>
<evidence type="ECO:0000256" key="2">
    <source>
        <dbReference type="ARBA" id="ARBA00022714"/>
    </source>
</evidence>
<evidence type="ECO:0000256" key="4">
    <source>
        <dbReference type="ARBA" id="ARBA00023002"/>
    </source>
</evidence>
<dbReference type="InterPro" id="IPR039261">
    <property type="entry name" value="FNR_nucleotide-bd"/>
</dbReference>
<reference evidence="9 10" key="1">
    <citation type="journal article" date="2008" name="Int. J. Syst. Evol. Microbiol.">
        <title>Amphritea japonica sp. nov. and Amphritea balenae sp. nov., isolated from the sediment adjacent to sperm whale carcasses off Kagoshima, Japan.</title>
        <authorList>
            <person name="Miyazaki M."/>
            <person name="Nogi Y."/>
            <person name="Fujiwara Y."/>
            <person name="Kawato M."/>
            <person name="Nagahama T."/>
            <person name="Kubokawa K."/>
            <person name="Horikoshi K."/>
        </authorList>
    </citation>
    <scope>NUCLEOTIDE SEQUENCE [LARGE SCALE GENOMIC DNA]</scope>
    <source>
        <strain evidence="9 10">ATCC BAA-1530</strain>
    </source>
</reference>
<dbReference type="InterPro" id="IPR001041">
    <property type="entry name" value="2Fe-2S_ferredoxin-type"/>
</dbReference>
<keyword evidence="4 9" id="KW-0560">Oxidoreductase</keyword>
<dbReference type="InterPro" id="IPR017927">
    <property type="entry name" value="FAD-bd_FR_type"/>
</dbReference>
<dbReference type="InterPro" id="IPR017938">
    <property type="entry name" value="Riboflavin_synthase-like_b-brl"/>
</dbReference>
<dbReference type="RefSeq" id="WP_019620259.1">
    <property type="nucleotide sequence ID" value="NZ_AP014545.1"/>
</dbReference>
<dbReference type="PROSITE" id="PS51384">
    <property type="entry name" value="FAD_FR"/>
    <property type="match status" value="1"/>
</dbReference>
<dbReference type="EC" id="1.14.12.7" evidence="9"/>
<dbReference type="SUPFAM" id="SSF63380">
    <property type="entry name" value="Riboflavin synthase domain-like"/>
    <property type="match status" value="1"/>
</dbReference>
<accession>A0A7R6PMB7</accession>